<gene>
    <name evidence="1" type="ORF">E0946_05210</name>
</gene>
<comment type="caution">
    <text evidence="1">The sequence shown here is derived from an EMBL/GenBank/DDBJ whole genome shotgun (WGS) entry which is preliminary data.</text>
</comment>
<evidence type="ECO:0000313" key="2">
    <source>
        <dbReference type="Proteomes" id="UP000294588"/>
    </source>
</evidence>
<evidence type="ECO:0000313" key="1">
    <source>
        <dbReference type="EMBL" id="TDF72813.1"/>
    </source>
</evidence>
<dbReference type="Proteomes" id="UP000294588">
    <property type="component" value="Unassembled WGS sequence"/>
</dbReference>
<reference evidence="1" key="1">
    <citation type="submission" date="2019-03" db="EMBL/GenBank/DDBJ databases">
        <title>Candidatus Syntrophosphaera thermopropionivorans: a novel player in syntrophic propionate oxidation during anaerobic digestion.</title>
        <authorList>
            <person name="Dyksma S."/>
        </authorList>
    </citation>
    <scope>NUCLEOTIDE SEQUENCE</scope>
    <source>
        <strain evidence="1">W5</strain>
    </source>
</reference>
<proteinExistence type="predicted"/>
<protein>
    <submittedName>
        <fullName evidence="1">Efflux RND transporter permease subunit</fullName>
    </submittedName>
</protein>
<sequence length="1035" mass="113366">MFLSDLSVDRPVLVSMALFVFIVFGVLAYFSMPLNLMPDVKIPYVVVQSVYPGAGPSEVETQVTKKIEDAIATVSLIDYIQSYSLENVSIVMVAFKMQKNVDIASQEIREKIDAIIRDLPSDLQKPIVQKMDINAIPFMDIILSGNLDGKALYELADTKLKDRFGQIEGVAQVDLSGGNKRQIQVQLNDQVVFQNKISLAQLMQILAAQNMDMPAGNFQRGTQEYSVRLKGKFESLDEIANANIPTPTGIKKLRDLANVIDGAEDVRTRAIYFDVPKKVLDQNIVHISLTNASDANVVTISDEVRKNLPEIEEDLPAGVSLNIVRDTSDFIKSTVSDTFTNIWLGILFTGLILLIFLHDLRSTLIVALSMPISIISTFVFMQIAGFSFNMMTLIGISTSVGILVSNSVVVIENIFRHRDEGMPVRDAAKRGAAEIAIAVLASTLTNVVVFLPVATMGSLVGQFFREFAYTVTIATIFSLITSFTVTPMLASRILTGKEKKNKFGIAFDNLFDKFEASYKKFLGTVLSSKKHSRNIIIISVILVVGSLALMPVIGLEFIPEIDQGEMSITVELPEGYNLDQTADVLEIVHQRLANHKEIEHIITNLGSSGFVNTGTNLASARIKLVDRADRKKSAKQLAEIFSIELADIPNAKIVVSAGGSAMGQGMGMEFYLQGQDNARLEQMKNQITELIKDTPGLMNLDTSSRGGRPELTIIPKRDQMSAVNATVYDLAISLRAAVEGMVSTEYHEGDNQYDIKISLADDAVDTPDKIRNLTILINGQPYLLSQLADIEVKPGASNIIHRDRAKTIVFTGEIAEDATMGDVMNAVQEKLQGFNFPSGYKIVWGGGAKMLNETVVAMLQAFLLAVLLTYMMLAAILESFLQPLFILGTVPLALIGVILSLLITHQTFNIVSMMSVVMMVGVVVNNAILLLDYANMRRKQGAAPHDALMEAGEAKLKPIIMSTLSIVIGMLPMAIGIGAAGRELRKPMGIVTIGGLLVATFMTLVIIPAFYYLVIQKENNRKNGKKNQVPQIENQ</sequence>
<keyword evidence="2" id="KW-1185">Reference proteome</keyword>
<name>A0AC61QIM9_9BACT</name>
<dbReference type="EMBL" id="SMOG01000015">
    <property type="protein sequence ID" value="TDF72813.1"/>
    <property type="molecule type" value="Genomic_DNA"/>
</dbReference>
<accession>A0AC61QIM9</accession>
<organism evidence="1 2">
    <name type="scientific">Candidatus Syntrophosphaera thermopropionivorans</name>
    <dbReference type="NCBI Taxonomy" id="2593015"/>
    <lineage>
        <taxon>Bacteria</taxon>
        <taxon>Pseudomonadati</taxon>
        <taxon>Candidatus Cloacimonadota</taxon>
        <taxon>Candidatus Cloacimonadia</taxon>
        <taxon>Candidatus Cloacimonadales</taxon>
        <taxon>Candidatus Cloacimonadaceae</taxon>
        <taxon>Candidatus Syntrophosphaera</taxon>
    </lineage>
</organism>